<evidence type="ECO:0000313" key="2">
    <source>
        <dbReference type="EMBL" id="ONM13685.1"/>
    </source>
</evidence>
<feature type="compositionally biased region" description="Gly residues" evidence="1">
    <location>
        <begin position="63"/>
        <end position="78"/>
    </location>
</feature>
<gene>
    <name evidence="2" type="ORF">ZEAMMB73_Zm00001d002254</name>
</gene>
<proteinExistence type="predicted"/>
<dbReference type="InParanoid" id="A0A1D6DYP0"/>
<reference evidence="2" key="1">
    <citation type="submission" date="2015-12" db="EMBL/GenBank/DDBJ databases">
        <title>Update maize B73 reference genome by single molecule sequencing technologies.</title>
        <authorList>
            <consortium name="Maize Genome Sequencing Project"/>
            <person name="Ware D."/>
        </authorList>
    </citation>
    <scope>NUCLEOTIDE SEQUENCE [LARGE SCALE GENOMIC DNA]</scope>
    <source>
        <tissue evidence="2">Seedling</tissue>
    </source>
</reference>
<dbReference type="PaxDb" id="4577-GRMZM2G302936_P01"/>
<feature type="region of interest" description="Disordered" evidence="1">
    <location>
        <begin position="1"/>
        <end position="22"/>
    </location>
</feature>
<feature type="region of interest" description="Disordered" evidence="1">
    <location>
        <begin position="51"/>
        <end position="109"/>
    </location>
</feature>
<dbReference type="AlphaFoldDB" id="A0A1D6DYP0"/>
<dbReference type="eggNOG" id="ENOG502R70X">
    <property type="taxonomic scope" value="Eukaryota"/>
</dbReference>
<protein>
    <submittedName>
        <fullName evidence="2">Uncharacterized protein</fullName>
    </submittedName>
</protein>
<feature type="compositionally biased region" description="Basic residues" evidence="1">
    <location>
        <begin position="83"/>
        <end position="108"/>
    </location>
</feature>
<feature type="compositionally biased region" description="Polar residues" evidence="1">
    <location>
        <begin position="1"/>
        <end position="13"/>
    </location>
</feature>
<sequence length="133" mass="13467">MSGALRNSITASMGRSVLGGGGAKSTTDLAAASFFRCGHRGASSLEAGVKYGTATMPSPSPAAGGGDEGDAGAGAGDEGGGRRAARLPRRSLASRRRARAPGRRKRRWSPLVAADEAWSLRVAAMWAPDIGEG</sequence>
<name>A0A1D6DYP0_MAIZE</name>
<dbReference type="EMBL" id="CM007648">
    <property type="protein sequence ID" value="ONM13685.1"/>
    <property type="molecule type" value="Genomic_DNA"/>
</dbReference>
<evidence type="ECO:0000256" key="1">
    <source>
        <dbReference type="SAM" id="MobiDB-lite"/>
    </source>
</evidence>
<accession>A0A1D6DYP0</accession>
<dbReference type="OMA" id="RVAAMWA"/>
<organism evidence="2">
    <name type="scientific">Zea mays</name>
    <name type="common">Maize</name>
    <dbReference type="NCBI Taxonomy" id="4577"/>
    <lineage>
        <taxon>Eukaryota</taxon>
        <taxon>Viridiplantae</taxon>
        <taxon>Streptophyta</taxon>
        <taxon>Embryophyta</taxon>
        <taxon>Tracheophyta</taxon>
        <taxon>Spermatophyta</taxon>
        <taxon>Magnoliopsida</taxon>
        <taxon>Liliopsida</taxon>
        <taxon>Poales</taxon>
        <taxon>Poaceae</taxon>
        <taxon>PACMAD clade</taxon>
        <taxon>Panicoideae</taxon>
        <taxon>Andropogonodae</taxon>
        <taxon>Andropogoneae</taxon>
        <taxon>Tripsacinae</taxon>
        <taxon>Zea</taxon>
    </lineage>
</organism>